<keyword evidence="2" id="KW-1185">Reference proteome</keyword>
<dbReference type="OrthoDB" id="10305710at2759"/>
<reference evidence="1 2" key="1">
    <citation type="submission" date="2020-02" db="EMBL/GenBank/DDBJ databases">
        <authorList>
            <person name="Ma Q."/>
            <person name="Huang Y."/>
            <person name="Song X."/>
            <person name="Pei D."/>
        </authorList>
    </citation>
    <scope>NUCLEOTIDE SEQUENCE [LARGE SCALE GENOMIC DNA]</scope>
    <source>
        <strain evidence="1">Sxm20200214</strain>
        <tissue evidence="1">Leaf</tissue>
    </source>
</reference>
<name>A0A8X7QXP8_BRACI</name>
<evidence type="ECO:0000313" key="1">
    <source>
        <dbReference type="EMBL" id="KAG2275808.1"/>
    </source>
</evidence>
<proteinExistence type="predicted"/>
<comment type="caution">
    <text evidence="1">The sequence shown here is derived from an EMBL/GenBank/DDBJ whole genome shotgun (WGS) entry which is preliminary data.</text>
</comment>
<sequence length="96" mass="10993">MNPGTKEKQSNSSVRRTDPIRLGKWPSWIDHATSFDHPPSWTSRLGGWRDECDRAVLIPSAKLLSQNLIKLALVSLRSEAPLELYDFKTTRTRFLV</sequence>
<gene>
    <name evidence="1" type="ORF">Bca52824_058363</name>
</gene>
<organism evidence="1 2">
    <name type="scientific">Brassica carinata</name>
    <name type="common">Ethiopian mustard</name>
    <name type="synonym">Abyssinian cabbage</name>
    <dbReference type="NCBI Taxonomy" id="52824"/>
    <lineage>
        <taxon>Eukaryota</taxon>
        <taxon>Viridiplantae</taxon>
        <taxon>Streptophyta</taxon>
        <taxon>Embryophyta</taxon>
        <taxon>Tracheophyta</taxon>
        <taxon>Spermatophyta</taxon>
        <taxon>Magnoliopsida</taxon>
        <taxon>eudicotyledons</taxon>
        <taxon>Gunneridae</taxon>
        <taxon>Pentapetalae</taxon>
        <taxon>rosids</taxon>
        <taxon>malvids</taxon>
        <taxon>Brassicales</taxon>
        <taxon>Brassicaceae</taxon>
        <taxon>Brassiceae</taxon>
        <taxon>Brassica</taxon>
    </lineage>
</organism>
<accession>A0A8X7QXP8</accession>
<dbReference type="EMBL" id="JAAMPC010000012">
    <property type="protein sequence ID" value="KAG2275808.1"/>
    <property type="molecule type" value="Genomic_DNA"/>
</dbReference>
<dbReference type="AlphaFoldDB" id="A0A8X7QXP8"/>
<protein>
    <submittedName>
        <fullName evidence="1">Uncharacterized protein</fullName>
    </submittedName>
</protein>
<dbReference type="Proteomes" id="UP000886595">
    <property type="component" value="Unassembled WGS sequence"/>
</dbReference>
<evidence type="ECO:0000313" key="2">
    <source>
        <dbReference type="Proteomes" id="UP000886595"/>
    </source>
</evidence>